<dbReference type="InterPro" id="IPR039601">
    <property type="entry name" value="Rrn5"/>
</dbReference>
<dbReference type="EMBL" id="JABBWG010000030">
    <property type="protein sequence ID" value="KAG1811196.1"/>
    <property type="molecule type" value="Genomic_DNA"/>
</dbReference>
<protein>
    <submittedName>
        <fullName evidence="2">Uncharacterized protein</fullName>
    </submittedName>
</protein>
<reference evidence="2" key="1">
    <citation type="journal article" date="2020" name="New Phytol.">
        <title>Comparative genomics reveals dynamic genome evolution in host specialist ectomycorrhizal fungi.</title>
        <authorList>
            <person name="Lofgren L.A."/>
            <person name="Nguyen N.H."/>
            <person name="Vilgalys R."/>
            <person name="Ruytinx J."/>
            <person name="Liao H.L."/>
            <person name="Branco S."/>
            <person name="Kuo A."/>
            <person name="LaButti K."/>
            <person name="Lipzen A."/>
            <person name="Andreopoulos W."/>
            <person name="Pangilinan J."/>
            <person name="Riley R."/>
            <person name="Hundley H."/>
            <person name="Na H."/>
            <person name="Barry K."/>
            <person name="Grigoriev I.V."/>
            <person name="Stajich J.E."/>
            <person name="Kennedy P.G."/>
        </authorList>
    </citation>
    <scope>NUCLEOTIDE SEQUENCE</scope>
    <source>
        <strain evidence="2">MN1</strain>
    </source>
</reference>
<dbReference type="RefSeq" id="XP_041189856.1">
    <property type="nucleotide sequence ID" value="XM_041336448.1"/>
</dbReference>
<dbReference type="GO" id="GO:0001181">
    <property type="term" value="F:RNA polymerase I general transcription initiation factor activity"/>
    <property type="evidence" value="ECO:0007669"/>
    <property type="project" value="TreeGrafter"/>
</dbReference>
<feature type="region of interest" description="Disordered" evidence="1">
    <location>
        <begin position="538"/>
        <end position="568"/>
    </location>
</feature>
<accession>A0A9P7E4X6</accession>
<gene>
    <name evidence="2" type="ORF">BJ212DRAFT_1375510</name>
</gene>
<dbReference type="PANTHER" id="PTHR28079">
    <property type="entry name" value="RNA POLYMERASE I-SPECIFIC TRANSCRIPTION INITIATION FACTOR RRN5"/>
    <property type="match status" value="1"/>
</dbReference>
<sequence length="668" mass="75416">MPVSDAEDEEVHQDVNGLAMHGLADAPDIYIGYLPSFRAHLRDTKAHLAGSIPLYDTPDPDPSTQSTPPPHSTKQDDVPSSPEQVEESSEIPLRKSKPTIWSSSLSSWSQSEVDAFFHALSVHSRWRPDLIAEAVKTKGEIEIVEFLITLDSCARSCATGTGDIMSTAPAAIEVSDEWIVAEEAMAAALTIEEDHGELQQLEALRRKRVRDAKADMIPRGKRRRVTVEVGTDEPMVCEDSEMDDFESDLMSVEVVKGKARFEKWHARKIAAWERDDLFKKLDDVHLQVLDIMLREDEEDLDTGMDTGVLSPTSRRRHTKRLYMRRKRAQLRGEDVVPVTVARMKPGRKGKEKAAQVVEETKKEEVSPSGKEIGNRDAMTPELTYPDSQSDDDDRHINVGGKKRYQKIRSDFEDARINAFYLNEYGMDLFHLGRLGKLMGIYKSLEQYPEDDVGTNFISPELIRYLQASVVAFTTDVMHRATVWKEQANELKGQKKVWKGALHQINQQAVEHALKTIGVRTLSQQEHFSKLLDQYDLSPDKRKRKPKSSTPGDVEDERARTAGHSPDAESYDIALSPHRAIYTPTFLAPASFNVGIMDTFFPGYDGQLPSKTLIDEDLRYAMEGSLLSNETDEEALEDELIEDEMLDQEQLWTEVEREEGDDASVTSEQ</sequence>
<dbReference type="GO" id="GO:0000500">
    <property type="term" value="C:RNA polymerase I upstream activating factor complex"/>
    <property type="evidence" value="ECO:0007669"/>
    <property type="project" value="InterPro"/>
</dbReference>
<evidence type="ECO:0000313" key="2">
    <source>
        <dbReference type="EMBL" id="KAG1811196.1"/>
    </source>
</evidence>
<evidence type="ECO:0000313" key="3">
    <source>
        <dbReference type="Proteomes" id="UP000807769"/>
    </source>
</evidence>
<evidence type="ECO:0000256" key="1">
    <source>
        <dbReference type="SAM" id="MobiDB-lite"/>
    </source>
</evidence>
<dbReference type="Proteomes" id="UP000807769">
    <property type="component" value="Unassembled WGS sequence"/>
</dbReference>
<dbReference type="PANTHER" id="PTHR28079:SF1">
    <property type="entry name" value="RNA POLYMERASE I-SPECIFIC TRANSCRIPTION INITIATION FACTOR RRN5"/>
    <property type="match status" value="1"/>
</dbReference>
<dbReference type="GO" id="GO:0006361">
    <property type="term" value="P:transcription initiation at RNA polymerase I promoter"/>
    <property type="evidence" value="ECO:0007669"/>
    <property type="project" value="TreeGrafter"/>
</dbReference>
<dbReference type="AlphaFoldDB" id="A0A9P7E4X6"/>
<name>A0A9P7E4X6_9AGAM</name>
<comment type="caution">
    <text evidence="2">The sequence shown here is derived from an EMBL/GenBank/DDBJ whole genome shotgun (WGS) entry which is preliminary data.</text>
</comment>
<feature type="region of interest" description="Disordered" evidence="1">
    <location>
        <begin position="345"/>
        <end position="397"/>
    </location>
</feature>
<dbReference type="GO" id="GO:0000182">
    <property type="term" value="F:rDNA binding"/>
    <property type="evidence" value="ECO:0007669"/>
    <property type="project" value="TreeGrafter"/>
</dbReference>
<proteinExistence type="predicted"/>
<dbReference type="GeneID" id="64630465"/>
<organism evidence="2 3">
    <name type="scientific">Suillus subaureus</name>
    <dbReference type="NCBI Taxonomy" id="48587"/>
    <lineage>
        <taxon>Eukaryota</taxon>
        <taxon>Fungi</taxon>
        <taxon>Dikarya</taxon>
        <taxon>Basidiomycota</taxon>
        <taxon>Agaricomycotina</taxon>
        <taxon>Agaricomycetes</taxon>
        <taxon>Agaricomycetidae</taxon>
        <taxon>Boletales</taxon>
        <taxon>Suillineae</taxon>
        <taxon>Suillaceae</taxon>
        <taxon>Suillus</taxon>
    </lineage>
</organism>
<dbReference type="OrthoDB" id="2240312at2759"/>
<dbReference type="GO" id="GO:0042790">
    <property type="term" value="P:nucleolar large rRNA transcription by RNA polymerase I"/>
    <property type="evidence" value="ECO:0007669"/>
    <property type="project" value="InterPro"/>
</dbReference>
<keyword evidence="3" id="KW-1185">Reference proteome</keyword>
<feature type="region of interest" description="Disordered" evidence="1">
    <location>
        <begin position="51"/>
        <end position="94"/>
    </location>
</feature>